<dbReference type="PANTHER" id="PTHR10169:SF38">
    <property type="entry name" value="DNA TOPOISOMERASE 2"/>
    <property type="match status" value="1"/>
</dbReference>
<feature type="compositionally biased region" description="Basic and acidic residues" evidence="10">
    <location>
        <begin position="1863"/>
        <end position="1873"/>
    </location>
</feature>
<dbReference type="Gene3D" id="3.30.565.10">
    <property type="entry name" value="Histidine kinase-like ATPase, C-terminal domain"/>
    <property type="match status" value="1"/>
</dbReference>
<dbReference type="SMART" id="SM00433">
    <property type="entry name" value="TOP2c"/>
    <property type="match status" value="1"/>
</dbReference>
<evidence type="ECO:0000256" key="2">
    <source>
        <dbReference type="ARBA" id="ARBA00001946"/>
    </source>
</evidence>
<dbReference type="InterPro" id="IPR050634">
    <property type="entry name" value="DNA_Topoisomerase_II"/>
</dbReference>
<feature type="compositionally biased region" description="Acidic residues" evidence="10">
    <location>
        <begin position="974"/>
        <end position="983"/>
    </location>
</feature>
<dbReference type="SUPFAM" id="SSF56719">
    <property type="entry name" value="Type II DNA topoisomerase"/>
    <property type="match status" value="1"/>
</dbReference>
<feature type="compositionally biased region" description="Basic and acidic residues" evidence="10">
    <location>
        <begin position="766"/>
        <end position="778"/>
    </location>
</feature>
<feature type="compositionally biased region" description="Basic and acidic residues" evidence="10">
    <location>
        <begin position="2042"/>
        <end position="2056"/>
    </location>
</feature>
<keyword evidence="8" id="KW-0413">Isomerase</keyword>
<sequence>MDIIKGTNNSNDQENRNNMKMEQEDCLECIFLNSEHYLGSTTPKNETLWVYKNDEEFEKRVVEYIPALLNHLNLLLINVLDQKKNDPSLTMLKVSVDRTNNKISIWYNGKGIPIEIDHKTKIYSIERLYGSINYQDFQNKEKKLSQINNMKLCNLFCKEFIIETNNSQNGKKYFQVFSNNLQETKAPLIKKGNKRNFTKITITPDLEKFGVKSLDNDLISIFKKRVYDIAGTIRGIRVYLNGNKLEIRNFQQYCENYTSQIKLLKEEKKLVHEKSKKFWEIILYFNVNGFEQYSFANSHFTSNGGNHLNYVIEKITHSLSQKLMRKYKINLDPIFIKNHLCIYLKAVIENPQFKNKFSKETIKKELITNVELLENRWKISNNFLTKIEKCGIIENILKMYNQSLNKNDKINPKVNIEQLQKKNKEKLKKNVSNTIEKKTGKRKNNLNENISNIIQENLQNAQTNKKINQQKDQKCIELNQFNNTNMNNKNQDNIKEANIIKEHQDLKREENENIFDNKQPTFKKIKMGTIKDQNHVSMNIYNKQTKQKKLTEKNQKKIKTLQSGAINNLKMDEKGQYHPNLNETQHLNEKEKKKKLKKKLIIPNFKKINEQNKKCQIEYQNNESKIINNSKKKENIESKSKNEQEKRIIKKQNDQNQNKEYSNEKYHFNIGVELSSNKKENKTKEIKNITKSNNFDFKNKKINKSVEEKKNKIKKENIKKGRKKIIIMKIKKREKKKNIKNENKEGKKIENPNKVGKMNNLSNFLKKNEKEENNEKKIIKNTSENIKKNKNEKLKIQISRNKYMVKHLKKVNIKKKKKKKGGIEILKDIVEKKKKNDDNDQNSEKEKEKEKKEYEEKFVEEEEKEEEEAGANENECFNYLHSERGKEKVYKEEEEKSEDAIDIKNDKNEEIEKEEEEEEEEDDDDDDEEEEDNKIEEIISSENVIDEQYERFSDEEKKEKEEEKKNEEEIVKEEGEEEEECDNENGGFNHLRSEKGKEKVYKEEEEKSEDVIDIKNDKNEEIEKEEEEEDDDDDEDGDEEEEDNKIEEIISSENVIDEQYERFSDEEKKEKEKEEANGEEEEDDDDNKNEGFNDLHSEKGKENVYQEEEEKSEDVIDIKNDKNEEIEKDEESEEGNEGDDGGKEKMGGEEEYKKNDFQIQNKKIKLNELQKIPIYIRKNTQEICSLIDGLTTFEREIIHDIIQDNQNFNNKYTPNNYYTIFTQKIFKKKKKKKKNLIFRNTILNSNLLNSNVLFQKRQNIYLNSLNNGGYHKINIYKQSSILRKFFKIEDLNRFQYFTPILPIVLLKGSIQMGFNFSKGLPSYHPKDIIMNLIKIMENKKYKEMLPWFPNFNGKISKINKKLQKRKKNQKGEGKKEKKIYKIKGVWKKIDNNILEIHELPIVSKYSQNKKSYSSFLFSLMKKNHANNNKIKNIDQINIEKTFRLSCKLKLIDTQLKNENGINRNFKSAKDILEQFYKIRSKLLKEKKKELIKEIEFKIFKTRNIAMFIEMVIHKEIKFLKKSKQNIFNRLKQLGFYSQDPQNNDLGTTNEKYMNKEAFNYLFNLPISNFKIEKYQSLLKQISALKKEKKVLTKTSIKEIWKKELINFLNKWNRKSQKKKSINISKFSNTEKAVENKIESNIENIIENVDENNDSKKENEDQNTNNSKIDKTKKSQKERKVGIEFENKNEINSYIKNKNESNIEKEEENKSQSESQNENNSKKESEEEEINIKNNSESDYQEEKEEEEKENEKEKENESETENKENGINNKSEEKEKNNEAGNTNKYKKKKLKVRNQDKSERICEILKTNKKVNWDESKCENEDQNTKERKSDKTKKSQKERNFGIEFENKNEINSYINNKNKSNIEKEKENKSQSESQNENNSESESEEEEEEDENQSESENQKQNSRSENKEENENENENEFNGKGSERESDNEIEINNKKENKNRSKSGEEVMGKEEKREESERKKIIEFENVHISKIKEKKRNKIKNQKENEIANKEKGINNKREEKEKNNEAENTNEEMKQELKVDNQDKYGNSCEYKTVDDNKNTGNENKKKGNSKTNQEIENESNSYIQKKNCNNQKIKKKENENEKILKRKENEVWNEFGNTIKNMGKKWGIENQDKFKSFSEHKIINKKESGNRRNDDKTRNKIQRECGKNNNLLYKIDKKNQQNNKKEREAENTNLNESFVESKKQRNSQSNIKKIKKYSKNKIDQENFNFSNFSKNKENRAINKKSKHKKKNEKNRIDSINTNKTNILKSVENKNKTNSKNEKLKSYLFFDRKDDYIKTNNKIINKKNKIHFPSKTPFTIYCQDNNNNKENKKLKNSDVIRSINSKKNQKKIKTINKTPENKLQSLKKNENQFRRSQSIDFSLSGNSIKNKLSRRLDTNNIHLFRTPNTLYQNKSEKNQISFLKPKKIYSNTDIKKKKKSKYFIGKKIKNGIKQFELSNQITSSPFNWLNNLSDQDSSEFDIYPSRRKDLEPKKMMKTKFSKIKSDLFSQSNSDSESLSYSNSDSDSDSDFQMTEDIDDSDWI</sequence>
<dbReference type="InterPro" id="IPR013758">
    <property type="entry name" value="Topo_IIA_A/C_ab"/>
</dbReference>
<dbReference type="GO" id="GO:0005524">
    <property type="term" value="F:ATP binding"/>
    <property type="evidence" value="ECO:0007669"/>
    <property type="project" value="UniProtKB-KW"/>
</dbReference>
<dbReference type="GO" id="GO:0005634">
    <property type="term" value="C:nucleus"/>
    <property type="evidence" value="ECO:0007669"/>
    <property type="project" value="TreeGrafter"/>
</dbReference>
<feature type="compositionally biased region" description="Acidic residues" evidence="10">
    <location>
        <begin position="1883"/>
        <end position="1898"/>
    </location>
</feature>
<feature type="compositionally biased region" description="Basic and acidic residues" evidence="10">
    <location>
        <begin position="991"/>
        <end position="1021"/>
    </location>
</feature>
<feature type="domain" description="Topo IIA-type catalytic" evidence="11">
    <location>
        <begin position="1236"/>
        <end position="1602"/>
    </location>
</feature>
<feature type="compositionally biased region" description="Basic and acidic residues" evidence="10">
    <location>
        <begin position="1749"/>
        <end position="1778"/>
    </location>
</feature>
<evidence type="ECO:0000313" key="12">
    <source>
        <dbReference type="EMBL" id="KAJ3436308.1"/>
    </source>
</evidence>
<feature type="compositionally biased region" description="Basic and acidic residues" evidence="10">
    <location>
        <begin position="2165"/>
        <end position="2181"/>
    </location>
</feature>
<evidence type="ECO:0000256" key="9">
    <source>
        <dbReference type="SAM" id="Coils"/>
    </source>
</evidence>
<dbReference type="Proteomes" id="UP001146793">
    <property type="component" value="Unassembled WGS sequence"/>
</dbReference>
<dbReference type="GO" id="GO:0000819">
    <property type="term" value="P:sister chromatid segregation"/>
    <property type="evidence" value="ECO:0007669"/>
    <property type="project" value="TreeGrafter"/>
</dbReference>
<gene>
    <name evidence="12" type="ORF">M0812_18365</name>
</gene>
<keyword evidence="6" id="KW-0799">Topoisomerase</keyword>
<feature type="compositionally biased region" description="Acidic residues" evidence="10">
    <location>
        <begin position="911"/>
        <end position="934"/>
    </location>
</feature>
<evidence type="ECO:0000313" key="13">
    <source>
        <dbReference type="Proteomes" id="UP001146793"/>
    </source>
</evidence>
<comment type="caution">
    <text evidence="12">The sequence shown here is derived from an EMBL/GenBank/DDBJ whole genome shotgun (WGS) entry which is preliminary data.</text>
</comment>
<dbReference type="Gene3D" id="3.90.199.10">
    <property type="entry name" value="Topoisomerase II, domain 5"/>
    <property type="match status" value="1"/>
</dbReference>
<feature type="coiled-coil region" evidence="9">
    <location>
        <begin position="247"/>
        <end position="274"/>
    </location>
</feature>
<evidence type="ECO:0000256" key="7">
    <source>
        <dbReference type="ARBA" id="ARBA00023125"/>
    </source>
</evidence>
<accession>A0AAV7Z831</accession>
<feature type="compositionally biased region" description="Basic and acidic residues" evidence="10">
    <location>
        <begin position="1794"/>
        <end position="1804"/>
    </location>
</feature>
<evidence type="ECO:0000256" key="8">
    <source>
        <dbReference type="ARBA" id="ARBA00023235"/>
    </source>
</evidence>
<feature type="compositionally biased region" description="Acidic residues" evidence="10">
    <location>
        <begin position="1126"/>
        <end position="1139"/>
    </location>
</feature>
<feature type="compositionally biased region" description="Low complexity" evidence="10">
    <location>
        <begin position="2497"/>
        <end position="2514"/>
    </location>
</feature>
<feature type="region of interest" description="Disordered" evidence="10">
    <location>
        <begin position="829"/>
        <end position="1153"/>
    </location>
</feature>
<feature type="compositionally biased region" description="Acidic residues" evidence="10">
    <location>
        <begin position="858"/>
        <end position="870"/>
    </location>
</feature>
<feature type="region of interest" description="Disordered" evidence="10">
    <location>
        <begin position="2130"/>
        <end position="2203"/>
    </location>
</feature>
<feature type="compositionally biased region" description="Basic and acidic residues" evidence="10">
    <location>
        <begin position="631"/>
        <end position="653"/>
    </location>
</feature>
<evidence type="ECO:0000256" key="5">
    <source>
        <dbReference type="ARBA" id="ARBA00022840"/>
    </source>
</evidence>
<feature type="compositionally biased region" description="Basic and acidic residues" evidence="10">
    <location>
        <begin position="948"/>
        <end position="973"/>
    </location>
</feature>
<keyword evidence="5" id="KW-0067">ATP-binding</keyword>
<feature type="compositionally biased region" description="Basic and acidic residues" evidence="10">
    <location>
        <begin position="739"/>
        <end position="751"/>
    </location>
</feature>
<keyword evidence="7" id="KW-0238">DNA-binding</keyword>
<dbReference type="PANTHER" id="PTHR10169">
    <property type="entry name" value="DNA TOPOISOMERASE/GYRASE"/>
    <property type="match status" value="1"/>
</dbReference>
<feature type="region of interest" description="Disordered" evidence="10">
    <location>
        <begin position="1648"/>
        <end position="2090"/>
    </location>
</feature>
<comment type="cofactor">
    <cofactor evidence="2">
        <name>Mg(2+)</name>
        <dbReference type="ChEBI" id="CHEBI:18420"/>
    </cofactor>
</comment>
<dbReference type="InterPro" id="IPR001241">
    <property type="entry name" value="Topo_IIA"/>
</dbReference>
<feature type="compositionally biased region" description="Basic and acidic residues" evidence="10">
    <location>
        <begin position="1088"/>
        <end position="1104"/>
    </location>
</feature>
<feature type="compositionally biased region" description="Basic and acidic residues" evidence="10">
    <location>
        <begin position="1927"/>
        <end position="1980"/>
    </location>
</feature>
<reference evidence="12" key="1">
    <citation type="submission" date="2022-08" db="EMBL/GenBank/DDBJ databases">
        <title>Novel sulphate-reducing endosymbionts in the free-living metamonad Anaeramoeba.</title>
        <authorList>
            <person name="Jerlstrom-Hultqvist J."/>
            <person name="Cepicka I."/>
            <person name="Gallot-Lavallee L."/>
            <person name="Salas-Leiva D."/>
            <person name="Curtis B.A."/>
            <person name="Zahonova K."/>
            <person name="Pipaliya S."/>
            <person name="Dacks J."/>
            <person name="Roger A.J."/>
        </authorList>
    </citation>
    <scope>NUCLEOTIDE SEQUENCE</scope>
    <source>
        <strain evidence="12">Busselton2</strain>
    </source>
</reference>
<dbReference type="InterPro" id="IPR013760">
    <property type="entry name" value="Topo_IIA-like_dom_sf"/>
</dbReference>
<comment type="catalytic activity">
    <reaction evidence="1">
        <text>ATP-dependent breakage, passage and rejoining of double-stranded DNA.</text>
        <dbReference type="EC" id="5.6.2.2"/>
    </reaction>
</comment>
<feature type="compositionally biased region" description="Basic and acidic residues" evidence="10">
    <location>
        <begin position="1059"/>
        <end position="1076"/>
    </location>
</feature>
<dbReference type="InterPro" id="IPR002205">
    <property type="entry name" value="Topo_IIA_dom_A"/>
</dbReference>
<name>A0AAV7Z831_9EUKA</name>
<proteinExistence type="predicted"/>
<dbReference type="GO" id="GO:0000712">
    <property type="term" value="P:resolution of meiotic recombination intermediates"/>
    <property type="evidence" value="ECO:0007669"/>
    <property type="project" value="TreeGrafter"/>
</dbReference>
<feature type="compositionally biased region" description="Basic residues" evidence="10">
    <location>
        <begin position="2232"/>
        <end position="2243"/>
    </location>
</feature>
<keyword evidence="9" id="KW-0175">Coiled coil</keyword>
<evidence type="ECO:0000259" key="11">
    <source>
        <dbReference type="SMART" id="SM00434"/>
    </source>
</evidence>
<feature type="compositionally biased region" description="Acidic residues" evidence="10">
    <location>
        <begin position="2515"/>
        <end position="2533"/>
    </location>
</feature>
<dbReference type="InterPro" id="IPR036890">
    <property type="entry name" value="HATPase_C_sf"/>
</dbReference>
<feature type="compositionally biased region" description="Basic and acidic residues" evidence="10">
    <location>
        <begin position="1812"/>
        <end position="1851"/>
    </location>
</feature>
<feature type="compositionally biased region" description="Basic and acidic residues" evidence="10">
    <location>
        <begin position="1990"/>
        <end position="2033"/>
    </location>
</feature>
<feature type="compositionally biased region" description="Basic and acidic residues" evidence="10">
    <location>
        <begin position="1696"/>
        <end position="1710"/>
    </location>
</feature>
<feature type="compositionally biased region" description="Acidic residues" evidence="10">
    <location>
        <begin position="1022"/>
        <end position="1045"/>
    </location>
</feature>
<feature type="compositionally biased region" description="Basic and acidic residues" evidence="10">
    <location>
        <begin position="1667"/>
        <end position="1688"/>
    </location>
</feature>
<evidence type="ECO:0000256" key="10">
    <source>
        <dbReference type="SAM" id="MobiDB-lite"/>
    </source>
</evidence>
<dbReference type="SUPFAM" id="SSF54211">
    <property type="entry name" value="Ribosomal protein S5 domain 2-like"/>
    <property type="match status" value="1"/>
</dbReference>
<evidence type="ECO:0000256" key="3">
    <source>
        <dbReference type="ARBA" id="ARBA00012895"/>
    </source>
</evidence>
<dbReference type="EC" id="5.6.2.2" evidence="3"/>
<feature type="region of interest" description="Disordered" evidence="10">
    <location>
        <begin position="2497"/>
        <end position="2533"/>
    </location>
</feature>
<evidence type="ECO:0000256" key="6">
    <source>
        <dbReference type="ARBA" id="ARBA00023029"/>
    </source>
</evidence>
<feature type="region of interest" description="Disordered" evidence="10">
    <location>
        <begin position="629"/>
        <end position="663"/>
    </location>
</feature>
<feature type="compositionally biased region" description="Acidic residues" evidence="10">
    <location>
        <begin position="1738"/>
        <end position="1748"/>
    </location>
</feature>
<protein>
    <recommendedName>
        <fullName evidence="3">DNA topoisomerase (ATP-hydrolyzing)</fullName>
        <ecNumber evidence="3">5.6.2.2</ecNumber>
    </recommendedName>
</protein>
<dbReference type="EMBL" id="JANTQA010000036">
    <property type="protein sequence ID" value="KAJ3436308.1"/>
    <property type="molecule type" value="Genomic_DNA"/>
</dbReference>
<dbReference type="SMART" id="SM00434">
    <property type="entry name" value="TOP4c"/>
    <property type="match status" value="1"/>
</dbReference>
<keyword evidence="4" id="KW-0547">Nucleotide-binding</keyword>
<dbReference type="GO" id="GO:0003677">
    <property type="term" value="F:DNA binding"/>
    <property type="evidence" value="ECO:0007669"/>
    <property type="project" value="UniProtKB-KW"/>
</dbReference>
<feature type="compositionally biased region" description="Acidic residues" evidence="10">
    <location>
        <begin position="1077"/>
        <end position="1087"/>
    </location>
</feature>
<feature type="compositionally biased region" description="Basic and acidic residues" evidence="10">
    <location>
        <begin position="881"/>
        <end position="910"/>
    </location>
</feature>
<dbReference type="GO" id="GO:0003918">
    <property type="term" value="F:DNA topoisomerase type II (double strand cut, ATP-hydrolyzing) activity"/>
    <property type="evidence" value="ECO:0007669"/>
    <property type="project" value="UniProtKB-EC"/>
</dbReference>
<dbReference type="InterPro" id="IPR020568">
    <property type="entry name" value="Ribosomal_Su5_D2-typ_SF"/>
</dbReference>
<feature type="region of interest" description="Disordered" evidence="10">
    <location>
        <begin position="2221"/>
        <end position="2245"/>
    </location>
</feature>
<feature type="compositionally biased region" description="Basic and acidic residues" evidence="10">
    <location>
        <begin position="1113"/>
        <end position="1125"/>
    </location>
</feature>
<feature type="compositionally biased region" description="Basic and acidic residues" evidence="10">
    <location>
        <begin position="1140"/>
        <end position="1153"/>
    </location>
</feature>
<dbReference type="GO" id="GO:0006265">
    <property type="term" value="P:DNA topological change"/>
    <property type="evidence" value="ECO:0007669"/>
    <property type="project" value="InterPro"/>
</dbReference>
<dbReference type="SUPFAM" id="SSF55874">
    <property type="entry name" value="ATPase domain of HSP90 chaperone/DNA topoisomerase II/histidine kinase"/>
    <property type="match status" value="1"/>
</dbReference>
<organism evidence="12 13">
    <name type="scientific">Anaeramoeba flamelloides</name>
    <dbReference type="NCBI Taxonomy" id="1746091"/>
    <lineage>
        <taxon>Eukaryota</taxon>
        <taxon>Metamonada</taxon>
        <taxon>Anaeramoebidae</taxon>
        <taxon>Anaeramoeba</taxon>
    </lineage>
</organism>
<evidence type="ECO:0000256" key="4">
    <source>
        <dbReference type="ARBA" id="ARBA00022741"/>
    </source>
</evidence>
<feature type="compositionally biased region" description="Basic and acidic residues" evidence="10">
    <location>
        <begin position="829"/>
        <end position="857"/>
    </location>
</feature>
<feature type="region of interest" description="Disordered" evidence="10">
    <location>
        <begin position="734"/>
        <end position="792"/>
    </location>
</feature>
<evidence type="ECO:0000256" key="1">
    <source>
        <dbReference type="ARBA" id="ARBA00000185"/>
    </source>
</evidence>
<feature type="compositionally biased region" description="Low complexity" evidence="10">
    <location>
        <begin position="1852"/>
        <end position="1862"/>
    </location>
</feature>
<feature type="compositionally biased region" description="Basic and acidic residues" evidence="10">
    <location>
        <begin position="2130"/>
        <end position="2157"/>
    </location>
</feature>